<evidence type="ECO:0000256" key="23">
    <source>
        <dbReference type="ARBA" id="ARBA00049244"/>
    </source>
</evidence>
<evidence type="ECO:0000256" key="18">
    <source>
        <dbReference type="ARBA" id="ARBA00022932"/>
    </source>
</evidence>
<dbReference type="SMART" id="SM00734">
    <property type="entry name" value="ZnF_Rad18"/>
    <property type="match status" value="2"/>
</dbReference>
<dbReference type="Gene3D" id="3.40.1170.60">
    <property type="match status" value="1"/>
</dbReference>
<dbReference type="FunFam" id="3.30.1490.100:FF:000005">
    <property type="entry name" value="DNA polymerase kappa"/>
    <property type="match status" value="1"/>
</dbReference>
<evidence type="ECO:0000256" key="20">
    <source>
        <dbReference type="ARBA" id="ARBA00023204"/>
    </source>
</evidence>
<keyword evidence="11" id="KW-0235">DNA replication</keyword>
<evidence type="ECO:0000256" key="13">
    <source>
        <dbReference type="ARBA" id="ARBA00022737"/>
    </source>
</evidence>
<evidence type="ECO:0000256" key="7">
    <source>
        <dbReference type="ARBA" id="ARBA00022457"/>
    </source>
</evidence>
<dbReference type="FunFam" id="1.10.150.20:FF:000039">
    <property type="entry name" value="Polymerase (DNA directed) kappa"/>
    <property type="match status" value="1"/>
</dbReference>
<dbReference type="Pfam" id="PF11798">
    <property type="entry name" value="IMS_HHH"/>
    <property type="match status" value="1"/>
</dbReference>
<keyword evidence="12" id="KW-0479">Metal-binding</keyword>
<evidence type="ECO:0000256" key="17">
    <source>
        <dbReference type="ARBA" id="ARBA00022842"/>
    </source>
</evidence>
<feature type="non-terminal residue" evidence="30">
    <location>
        <position position="1"/>
    </location>
</feature>
<dbReference type="GO" id="GO:0042276">
    <property type="term" value="P:error-prone translesion synthesis"/>
    <property type="evidence" value="ECO:0007669"/>
    <property type="project" value="TreeGrafter"/>
</dbReference>
<dbReference type="EMBL" id="VZSS01000023">
    <property type="protein sequence ID" value="NWZ79765.1"/>
    <property type="molecule type" value="Genomic_DNA"/>
</dbReference>
<dbReference type="Gene3D" id="1.10.150.810">
    <property type="match status" value="1"/>
</dbReference>
<evidence type="ECO:0000256" key="15">
    <source>
        <dbReference type="ARBA" id="ARBA00022771"/>
    </source>
</evidence>
<dbReference type="Gene3D" id="3.30.70.270">
    <property type="match status" value="1"/>
</dbReference>
<dbReference type="GO" id="GO:0008270">
    <property type="term" value="F:zinc ion binding"/>
    <property type="evidence" value="ECO:0007669"/>
    <property type="project" value="UniProtKB-KW"/>
</dbReference>
<keyword evidence="21" id="KW-0539">Nucleus</keyword>
<accession>A0A7K7QJ39</accession>
<dbReference type="Gene3D" id="1.10.150.20">
    <property type="entry name" value="5' to 3' exonuclease, C-terminal subdomain"/>
    <property type="match status" value="1"/>
</dbReference>
<dbReference type="AlphaFoldDB" id="A0A7K7QJ39"/>
<dbReference type="PANTHER" id="PTHR11076:SF33">
    <property type="entry name" value="DNA POLYMERASE KAPPA"/>
    <property type="match status" value="1"/>
</dbReference>
<evidence type="ECO:0000256" key="14">
    <source>
        <dbReference type="ARBA" id="ARBA00022763"/>
    </source>
</evidence>
<keyword evidence="15 26" id="KW-0863">Zinc-finger</keyword>
<evidence type="ECO:0000313" key="30">
    <source>
        <dbReference type="EMBL" id="NWZ79765.1"/>
    </source>
</evidence>
<keyword evidence="18" id="KW-0239">DNA-directed DNA polymerase</keyword>
<keyword evidence="14 26" id="KW-0227">DNA damage</keyword>
<feature type="compositionally biased region" description="Polar residues" evidence="27">
    <location>
        <begin position="686"/>
        <end position="702"/>
    </location>
</feature>
<dbReference type="PIRSF" id="PIRSF036603">
    <property type="entry name" value="DPol_eta"/>
    <property type="match status" value="1"/>
</dbReference>
<evidence type="ECO:0000256" key="19">
    <source>
        <dbReference type="ARBA" id="ARBA00023125"/>
    </source>
</evidence>
<dbReference type="Pfam" id="PF00817">
    <property type="entry name" value="IMS"/>
    <property type="match status" value="1"/>
</dbReference>
<dbReference type="InterPro" id="IPR017961">
    <property type="entry name" value="DNA_pol_Y-fam_little_finger"/>
</dbReference>
<evidence type="ECO:0000256" key="24">
    <source>
        <dbReference type="ARBA" id="ARBA00054552"/>
    </source>
</evidence>
<evidence type="ECO:0000256" key="6">
    <source>
        <dbReference type="ARBA" id="ARBA00016178"/>
    </source>
</evidence>
<dbReference type="HAMAP" id="MF_01113">
    <property type="entry name" value="DNApol_IV"/>
    <property type="match status" value="1"/>
</dbReference>
<dbReference type="CDD" id="cd03586">
    <property type="entry name" value="PolY_Pol_IV_kappa"/>
    <property type="match status" value="1"/>
</dbReference>
<dbReference type="FunFam" id="1.10.150.810:FF:000001">
    <property type="entry name" value="DNA polymerase kappa"/>
    <property type="match status" value="1"/>
</dbReference>
<feature type="domain" description="UBZ4-type" evidence="29">
    <location>
        <begin position="769"/>
        <end position="799"/>
    </location>
</feature>
<dbReference type="FunFam" id="3.30.160.60:FF:000807">
    <property type="entry name" value="Polymerase (DNA directed) kappa"/>
    <property type="match status" value="1"/>
</dbReference>
<evidence type="ECO:0000256" key="2">
    <source>
        <dbReference type="ARBA" id="ARBA00001946"/>
    </source>
</evidence>
<dbReference type="Pfam" id="PF11799">
    <property type="entry name" value="IMS_C"/>
    <property type="match status" value="1"/>
</dbReference>
<keyword evidence="20 26" id="KW-0234">DNA repair</keyword>
<dbReference type="GO" id="GO:0003684">
    <property type="term" value="F:damaged DNA binding"/>
    <property type="evidence" value="ECO:0007669"/>
    <property type="project" value="InterPro"/>
</dbReference>
<comment type="cofactor">
    <cofactor evidence="2">
        <name>Mg(2+)</name>
        <dbReference type="ChEBI" id="CHEBI:18420"/>
    </cofactor>
</comment>
<dbReference type="PROSITE" id="PS51908">
    <property type="entry name" value="ZF_UBZ4"/>
    <property type="match status" value="2"/>
</dbReference>
<dbReference type="InterPro" id="IPR036775">
    <property type="entry name" value="DNA_pol_Y-fam_lit_finger_sf"/>
</dbReference>
<feature type="region of interest" description="Disordered" evidence="27">
    <location>
        <begin position="686"/>
        <end position="723"/>
    </location>
</feature>
<keyword evidence="7" id="KW-0515">Mutator protein</keyword>
<evidence type="ECO:0000256" key="9">
    <source>
        <dbReference type="ARBA" id="ARBA00022679"/>
    </source>
</evidence>
<keyword evidence="9" id="KW-0808">Transferase</keyword>
<dbReference type="GO" id="GO:0005634">
    <property type="term" value="C:nucleus"/>
    <property type="evidence" value="ECO:0007669"/>
    <property type="project" value="UniProtKB-SubCell"/>
</dbReference>
<organism evidence="30 31">
    <name type="scientific">Poecile atricapillus</name>
    <name type="common">Black-capped chickadee</name>
    <name type="synonym">Parus atricapillus</name>
    <dbReference type="NCBI Taxonomy" id="48891"/>
    <lineage>
        <taxon>Eukaryota</taxon>
        <taxon>Metazoa</taxon>
        <taxon>Chordata</taxon>
        <taxon>Craniata</taxon>
        <taxon>Vertebrata</taxon>
        <taxon>Euteleostomi</taxon>
        <taxon>Archelosauria</taxon>
        <taxon>Archosauria</taxon>
        <taxon>Dinosauria</taxon>
        <taxon>Saurischia</taxon>
        <taxon>Theropoda</taxon>
        <taxon>Coelurosauria</taxon>
        <taxon>Aves</taxon>
        <taxon>Neognathae</taxon>
        <taxon>Neoaves</taxon>
        <taxon>Telluraves</taxon>
        <taxon>Australaves</taxon>
        <taxon>Passeriformes</taxon>
        <taxon>Paridae</taxon>
        <taxon>Poecile</taxon>
    </lineage>
</organism>
<protein>
    <recommendedName>
        <fullName evidence="6">DNA polymerase kappa</fullName>
        <ecNumber evidence="5">2.7.7.7</ecNumber>
    </recommendedName>
    <alternativeName>
        <fullName evidence="25">DINB protein</fullName>
    </alternativeName>
</protein>
<dbReference type="InterPro" id="IPR050116">
    <property type="entry name" value="DNA_polymerase-Y"/>
</dbReference>
<evidence type="ECO:0000313" key="31">
    <source>
        <dbReference type="Proteomes" id="UP000540071"/>
    </source>
</evidence>
<evidence type="ECO:0000256" key="5">
    <source>
        <dbReference type="ARBA" id="ARBA00012417"/>
    </source>
</evidence>
<evidence type="ECO:0000259" key="28">
    <source>
        <dbReference type="PROSITE" id="PS50173"/>
    </source>
</evidence>
<comment type="catalytic activity">
    <reaction evidence="23">
        <text>DNA(n) + a 2'-deoxyribonucleoside 5'-triphosphate = DNA(n+1) + diphosphate</text>
        <dbReference type="Rhea" id="RHEA:22508"/>
        <dbReference type="Rhea" id="RHEA-COMP:17339"/>
        <dbReference type="Rhea" id="RHEA-COMP:17340"/>
        <dbReference type="ChEBI" id="CHEBI:33019"/>
        <dbReference type="ChEBI" id="CHEBI:61560"/>
        <dbReference type="ChEBI" id="CHEBI:173112"/>
        <dbReference type="EC" id="2.7.7.7"/>
    </reaction>
</comment>
<evidence type="ECO:0000256" key="27">
    <source>
        <dbReference type="SAM" id="MobiDB-lite"/>
    </source>
</evidence>
<feature type="domain" description="UmuC" evidence="28">
    <location>
        <begin position="104"/>
        <end position="355"/>
    </location>
</feature>
<sequence length="869" mass="98326">MDNMKKVANSSCNDGVLLRMGLNDNKAGMQGLDKEKINKIIMEATKGSKFYENELKKDQQVNQRIEKMMQLKEKITAQQLLKAQLQVDKLVIELEQSRNLNSTIVHIDMDAFYAAVEMRDNPELKDKPIAVGSMSMLSTSNYHARRFGVRAAMPGFIAKRLCPHLTIVPLNFEKYTKVSKEVREVLAEYDPNFMPMGLDEAYLNITEHLEERLNWPEDRRRFFFNTESTTGIGKQMTHFFMNMSTNFNKGEVSSSPVLFEDNTSPMYDNLQQRDLSVENSVVFGTSAEEVVKEIRFRIEQKTQLTASAGIAPNTMLAKMCSDRNKPNGQYRISPERLAVLDFLKDLPIRKVPGIGKVTEKMLKALGIVTCSELYQQRALLSLIFSEVSWRNFLDISLGLGSTHLEKDGERKSMSTERTFSEINTAEDQYSLCRELCRDLAQDLQKEGLKGRTVTLKLKNVNFEVKTRASTVLSSVSTEEEIFTVAKDLLGTEIDSVAPHPLRIRLMGVRVSGFLSEEEKKYQQKSITSFLKSGKEIGFLRLQPEKSNQDYFTKNSEAPFRGSFFDQKRAARKLNSENISLNESRGKQLFHDDKSSANLVEETKEVTNLQNSNVCKVFTCPVCFEKQSSNNLEELNKHVDECLNGMCVEDTVEIFKNDSSRENTPKFVPQFKNEYVNKCQKNKMDQLSGTDQSASVSDSSANGGTEKFGQIIPDKSPGKRQPSTLSDIARNMCMKQCLFPKRVSQDHFDKTEHTEGTSSSCFFEAKEDSVLVCPVCNSEQKTTDLVSFNRHVDVCLNKGLIQELTEKDDFPAKTYNMENSNRVFSGGLSKGQQCTNPSQGTKRSGLTTSESISKKAKSSNSKHTIKMFFK</sequence>
<comment type="subcellular location">
    <subcellularLocation>
        <location evidence="3">Nucleus</location>
    </subcellularLocation>
</comment>
<dbReference type="InterPro" id="IPR006642">
    <property type="entry name" value="Rad18_UBZ4"/>
</dbReference>
<dbReference type="Gene3D" id="3.30.160.60">
    <property type="entry name" value="Classic Zinc Finger"/>
    <property type="match status" value="2"/>
</dbReference>
<keyword evidence="8" id="KW-0237">DNA synthesis</keyword>
<name>A0A7K7QJ39_POEAT</name>
<evidence type="ECO:0000256" key="25">
    <source>
        <dbReference type="ARBA" id="ARBA00075994"/>
    </source>
</evidence>
<dbReference type="InterPro" id="IPR043128">
    <property type="entry name" value="Rev_trsase/Diguanyl_cyclase"/>
</dbReference>
<reference evidence="30 31" key="1">
    <citation type="submission" date="2019-09" db="EMBL/GenBank/DDBJ databases">
        <title>Bird 10,000 Genomes (B10K) Project - Family phase.</title>
        <authorList>
            <person name="Zhang G."/>
        </authorList>
    </citation>
    <scope>NUCLEOTIDE SEQUENCE [LARGE SCALE GENOMIC DNA]</scope>
    <source>
        <strain evidence="30">OUT-0023</strain>
        <tissue evidence="30">Blood</tissue>
    </source>
</reference>
<keyword evidence="22" id="KW-0704">Schiff base</keyword>
<dbReference type="GO" id="GO:0006281">
    <property type="term" value="P:DNA repair"/>
    <property type="evidence" value="ECO:0007669"/>
    <property type="project" value="UniProtKB-KW"/>
</dbReference>
<feature type="region of interest" description="Disordered" evidence="27">
    <location>
        <begin position="825"/>
        <end position="869"/>
    </location>
</feature>
<dbReference type="GO" id="GO:0003887">
    <property type="term" value="F:DNA-directed DNA polymerase activity"/>
    <property type="evidence" value="ECO:0007669"/>
    <property type="project" value="UniProtKB-KW"/>
</dbReference>
<dbReference type="Gene3D" id="3.30.1490.100">
    <property type="entry name" value="DNA polymerase, Y-family, little finger domain"/>
    <property type="match status" value="1"/>
</dbReference>
<dbReference type="InterPro" id="IPR001126">
    <property type="entry name" value="UmuC"/>
</dbReference>
<dbReference type="PANTHER" id="PTHR11076">
    <property type="entry name" value="DNA REPAIR POLYMERASE UMUC / TRANSFERASE FAMILY MEMBER"/>
    <property type="match status" value="1"/>
</dbReference>
<dbReference type="SUPFAM" id="SSF100879">
    <property type="entry name" value="Lesion bypass DNA polymerase (Y-family), little finger domain"/>
    <property type="match status" value="1"/>
</dbReference>
<dbReference type="InterPro" id="IPR022880">
    <property type="entry name" value="DNApol_IV"/>
</dbReference>
<keyword evidence="17" id="KW-0460">Magnesium</keyword>
<evidence type="ECO:0000256" key="16">
    <source>
        <dbReference type="ARBA" id="ARBA00022833"/>
    </source>
</evidence>
<dbReference type="GO" id="GO:0006260">
    <property type="term" value="P:DNA replication"/>
    <property type="evidence" value="ECO:0007669"/>
    <property type="project" value="UniProtKB-KW"/>
</dbReference>
<evidence type="ECO:0000256" key="10">
    <source>
        <dbReference type="ARBA" id="ARBA00022695"/>
    </source>
</evidence>
<dbReference type="FunFam" id="3.40.1170.60:FF:000002">
    <property type="entry name" value="Polymerase (DNA directed) kappa"/>
    <property type="match status" value="1"/>
</dbReference>
<evidence type="ECO:0000259" key="29">
    <source>
        <dbReference type="PROSITE" id="PS51908"/>
    </source>
</evidence>
<evidence type="ECO:0000256" key="21">
    <source>
        <dbReference type="ARBA" id="ARBA00023242"/>
    </source>
</evidence>
<feature type="non-terminal residue" evidence="30">
    <location>
        <position position="869"/>
    </location>
</feature>
<dbReference type="InterPro" id="IPR043502">
    <property type="entry name" value="DNA/RNA_pol_sf"/>
</dbReference>
<dbReference type="Proteomes" id="UP000540071">
    <property type="component" value="Unassembled WGS sequence"/>
</dbReference>
<evidence type="ECO:0000256" key="22">
    <source>
        <dbReference type="ARBA" id="ARBA00023270"/>
    </source>
</evidence>
<evidence type="ECO:0000256" key="4">
    <source>
        <dbReference type="ARBA" id="ARBA00010945"/>
    </source>
</evidence>
<keyword evidence="10" id="KW-0548">Nucleotidyltransferase</keyword>
<dbReference type="EC" id="2.7.7.7" evidence="5"/>
<proteinExistence type="inferred from homology"/>
<feature type="domain" description="UBZ4-type" evidence="29">
    <location>
        <begin position="616"/>
        <end position="646"/>
    </location>
</feature>
<dbReference type="SUPFAM" id="SSF56672">
    <property type="entry name" value="DNA/RNA polymerases"/>
    <property type="match status" value="1"/>
</dbReference>
<dbReference type="FunFam" id="1.10.150.810:FF:000002">
    <property type="entry name" value="Polymerase (DNA directed) kappa"/>
    <property type="match status" value="1"/>
</dbReference>
<keyword evidence="31" id="KW-1185">Reference proteome</keyword>
<evidence type="ECO:0000256" key="26">
    <source>
        <dbReference type="PROSITE-ProRule" id="PRU01256"/>
    </source>
</evidence>
<keyword evidence="19" id="KW-0238">DNA-binding</keyword>
<evidence type="ECO:0000256" key="12">
    <source>
        <dbReference type="ARBA" id="ARBA00022723"/>
    </source>
</evidence>
<gene>
    <name evidence="30" type="primary">Polk</name>
    <name evidence="30" type="ORF">POEATR_R02845</name>
</gene>
<comment type="cofactor">
    <cofactor evidence="1">
        <name>Mn(2+)</name>
        <dbReference type="ChEBI" id="CHEBI:29035"/>
    </cofactor>
</comment>
<dbReference type="InterPro" id="IPR024728">
    <property type="entry name" value="PolY_HhH_motif"/>
</dbReference>
<keyword evidence="16" id="KW-0862">Zinc</keyword>
<evidence type="ECO:0000256" key="11">
    <source>
        <dbReference type="ARBA" id="ARBA00022705"/>
    </source>
</evidence>
<comment type="function">
    <text evidence="24">DNA polymerase specifically involved in DNA repair. Plays an important role in translesion synthesis, where the normal high-fidelity DNA polymerases cannot proceed and DNA synthesis stalls. Depending on the context, it inserts the correct base, but causes frequent base transitions, transversions and frameshifts. Lacks 3'-5' proofreading exonuclease activity. Forms a Schiff base with 5'-deoxyribose phosphate at abasic sites, but does not have lyase activity.</text>
</comment>
<evidence type="ECO:0000256" key="3">
    <source>
        <dbReference type="ARBA" id="ARBA00004123"/>
    </source>
</evidence>
<feature type="compositionally biased region" description="Polar residues" evidence="27">
    <location>
        <begin position="829"/>
        <end position="847"/>
    </location>
</feature>
<evidence type="ECO:0000256" key="8">
    <source>
        <dbReference type="ARBA" id="ARBA00022634"/>
    </source>
</evidence>
<dbReference type="PROSITE" id="PS50173">
    <property type="entry name" value="UMUC"/>
    <property type="match status" value="1"/>
</dbReference>
<keyword evidence="13" id="KW-0677">Repeat</keyword>
<comment type="similarity">
    <text evidence="4">Belongs to the DNA polymerase type-Y family.</text>
</comment>
<evidence type="ECO:0000256" key="1">
    <source>
        <dbReference type="ARBA" id="ARBA00001936"/>
    </source>
</evidence>
<comment type="caution">
    <text evidence="30">The sequence shown here is derived from an EMBL/GenBank/DDBJ whole genome shotgun (WGS) entry which is preliminary data.</text>
</comment>